<evidence type="ECO:0000313" key="8">
    <source>
        <dbReference type="EMBL" id="EEC20014.1"/>
    </source>
</evidence>
<dbReference type="VEuPathDB" id="VectorBase:ISCP_037827"/>
<dbReference type="EMBL" id="ABJB010270592">
    <property type="status" value="NOT_ANNOTATED_CDS"/>
    <property type="molecule type" value="Genomic_DNA"/>
</dbReference>
<feature type="transmembrane region" description="Helical" evidence="7">
    <location>
        <begin position="128"/>
        <end position="152"/>
    </location>
</feature>
<dbReference type="OrthoDB" id="6493944at2759"/>
<accession>B7QME2</accession>
<comment type="similarity">
    <text evidence="2">Belongs to the SLC13A/DASS transporter (TC 2.A.47) family. NADC subfamily.</text>
</comment>
<reference evidence="8 10" key="1">
    <citation type="submission" date="2008-03" db="EMBL/GenBank/DDBJ databases">
        <title>Annotation of Ixodes scapularis.</title>
        <authorList>
            <consortium name="Ixodes scapularis Genome Project Consortium"/>
            <person name="Caler E."/>
            <person name="Hannick L.I."/>
            <person name="Bidwell S."/>
            <person name="Joardar V."/>
            <person name="Thiagarajan M."/>
            <person name="Amedeo P."/>
            <person name="Galinsky K.J."/>
            <person name="Schobel S."/>
            <person name="Inman J."/>
            <person name="Hostetler J."/>
            <person name="Miller J."/>
            <person name="Hammond M."/>
            <person name="Megy K."/>
            <person name="Lawson D."/>
            <person name="Kodira C."/>
            <person name="Sutton G."/>
            <person name="Meyer J."/>
            <person name="Hill C.A."/>
            <person name="Birren B."/>
            <person name="Nene V."/>
            <person name="Collins F."/>
            <person name="Alarcon-Chaidez F."/>
            <person name="Wikel S."/>
            <person name="Strausberg R."/>
        </authorList>
    </citation>
    <scope>NUCLEOTIDE SEQUENCE [LARGE SCALE GENOMIC DNA]</scope>
    <source>
        <strain evidence="10">Wikel</strain>
        <strain evidence="8">Wikel colony</strain>
    </source>
</reference>
<evidence type="ECO:0000256" key="1">
    <source>
        <dbReference type="ARBA" id="ARBA00004141"/>
    </source>
</evidence>
<dbReference type="VEuPathDB" id="VectorBase:ISCI013889"/>
<dbReference type="GO" id="GO:0015556">
    <property type="term" value="F:C4-dicarboxylate transmembrane transporter activity"/>
    <property type="evidence" value="ECO:0007669"/>
    <property type="project" value="UniProtKB-ARBA"/>
</dbReference>
<dbReference type="GO" id="GO:0016020">
    <property type="term" value="C:membrane"/>
    <property type="evidence" value="ECO:0007669"/>
    <property type="project" value="UniProtKB-SubCell"/>
</dbReference>
<evidence type="ECO:0000256" key="7">
    <source>
        <dbReference type="SAM" id="Phobius"/>
    </source>
</evidence>
<evidence type="ECO:0000256" key="5">
    <source>
        <dbReference type="ARBA" id="ARBA00023136"/>
    </source>
</evidence>
<reference evidence="9" key="2">
    <citation type="submission" date="2020-05" db="UniProtKB">
        <authorList>
            <consortium name="EnsemblMetazoa"/>
        </authorList>
    </citation>
    <scope>IDENTIFICATION</scope>
    <source>
        <strain evidence="9">wikel</strain>
    </source>
</reference>
<feature type="region of interest" description="Disordered" evidence="6">
    <location>
        <begin position="81"/>
        <end position="101"/>
    </location>
</feature>
<sequence>MIVTFLGTLIMAIAIEESCLHQRIALGALCLLGTGVKMLVFGLMAISMFLSMWINNIAITAMMMPVVDSLSQELLSYRKDDHAEERDTELDSLTVTPEDPEKGSGCANGLVYINGEYEGRAPVDYATWLFFALPITLVGTVLIFLLVVPVFFRCRRPEIDEDGGVSAMNVIRRNYASLGPIRFHEVAVLLLFTLLVFLWLFRDPMFARGWATFFSITPEIDEDGGVSAMNVIRRNYASLGPIRFHELAVLLLFTLLVFLWLFRDPMFARGWATFFSIT</sequence>
<dbReference type="STRING" id="6945.B7QME2"/>
<dbReference type="EMBL" id="ABJB010913215">
    <property type="status" value="NOT_ANNOTATED_CDS"/>
    <property type="molecule type" value="Genomic_DNA"/>
</dbReference>
<dbReference type="EMBL" id="DS970715">
    <property type="protein sequence ID" value="EEC20014.1"/>
    <property type="molecule type" value="Genomic_DNA"/>
</dbReference>
<proteinExistence type="inferred from homology"/>
<dbReference type="Proteomes" id="UP000001555">
    <property type="component" value="Unassembled WGS sequence"/>
</dbReference>
<keyword evidence="10" id="KW-1185">Reference proteome</keyword>
<dbReference type="PANTHER" id="PTHR10283">
    <property type="entry name" value="SOLUTE CARRIER FAMILY 13 MEMBER"/>
    <property type="match status" value="1"/>
</dbReference>
<evidence type="ECO:0000256" key="2">
    <source>
        <dbReference type="ARBA" id="ARBA00006772"/>
    </source>
</evidence>
<dbReference type="Pfam" id="PF00939">
    <property type="entry name" value="Na_sulph_symp"/>
    <property type="match status" value="1"/>
</dbReference>
<dbReference type="GO" id="GO:0005310">
    <property type="term" value="F:dicarboxylic acid transmembrane transporter activity"/>
    <property type="evidence" value="ECO:0007669"/>
    <property type="project" value="UniProtKB-ARBA"/>
</dbReference>
<dbReference type="HOGENOM" id="CLU_1002151_0_0_1"/>
<dbReference type="PaxDb" id="6945-B7QME2"/>
<dbReference type="InterPro" id="IPR001898">
    <property type="entry name" value="SLC13A/DASS"/>
</dbReference>
<dbReference type="EnsemblMetazoa" id="ISCW013889-RA">
    <property type="protein sequence ID" value="ISCW013889-PA"/>
    <property type="gene ID" value="ISCW013889"/>
</dbReference>
<name>B7QME2_IXOSC</name>
<evidence type="ECO:0000256" key="3">
    <source>
        <dbReference type="ARBA" id="ARBA00022692"/>
    </source>
</evidence>
<evidence type="ECO:0000313" key="9">
    <source>
        <dbReference type="EnsemblMetazoa" id="ISCW013889-PA"/>
    </source>
</evidence>
<evidence type="ECO:0000256" key="6">
    <source>
        <dbReference type="SAM" id="MobiDB-lite"/>
    </source>
</evidence>
<protein>
    <submittedName>
        <fullName evidence="8 9">Solute carrier, putative</fullName>
    </submittedName>
</protein>
<dbReference type="EMBL" id="ABJB010912485">
    <property type="status" value="NOT_ANNOTATED_CDS"/>
    <property type="molecule type" value="Genomic_DNA"/>
</dbReference>
<dbReference type="EMBL" id="ABJB010347265">
    <property type="status" value="NOT_ANNOTATED_CDS"/>
    <property type="molecule type" value="Genomic_DNA"/>
</dbReference>
<keyword evidence="3 7" id="KW-0812">Transmembrane</keyword>
<feature type="transmembrane region" description="Helical" evidence="7">
    <location>
        <begin position="181"/>
        <end position="201"/>
    </location>
</feature>
<comment type="subcellular location">
    <subcellularLocation>
        <location evidence="1">Membrane</location>
        <topology evidence="1">Multi-pass membrane protein</topology>
    </subcellularLocation>
</comment>
<feature type="transmembrane region" description="Helical" evidence="7">
    <location>
        <begin position="242"/>
        <end position="262"/>
    </location>
</feature>
<organism>
    <name type="scientific">Ixodes scapularis</name>
    <name type="common">Black-legged tick</name>
    <name type="synonym">Deer tick</name>
    <dbReference type="NCBI Taxonomy" id="6945"/>
    <lineage>
        <taxon>Eukaryota</taxon>
        <taxon>Metazoa</taxon>
        <taxon>Ecdysozoa</taxon>
        <taxon>Arthropoda</taxon>
        <taxon>Chelicerata</taxon>
        <taxon>Arachnida</taxon>
        <taxon>Acari</taxon>
        <taxon>Parasitiformes</taxon>
        <taxon>Ixodida</taxon>
        <taxon>Ixodoidea</taxon>
        <taxon>Ixodidae</taxon>
        <taxon>Ixodinae</taxon>
        <taxon>Ixodes</taxon>
    </lineage>
</organism>
<dbReference type="AlphaFoldDB" id="B7QME2"/>
<keyword evidence="5 7" id="KW-0472">Membrane</keyword>
<evidence type="ECO:0000313" key="10">
    <source>
        <dbReference type="Proteomes" id="UP000001555"/>
    </source>
</evidence>
<keyword evidence="4 7" id="KW-1133">Transmembrane helix</keyword>
<dbReference type="PANTHER" id="PTHR10283:SF82">
    <property type="entry name" value="SOLUTE CARRIER FAMILY 13 MEMBER 2"/>
    <property type="match status" value="1"/>
</dbReference>
<dbReference type="EMBL" id="ABJB010751954">
    <property type="status" value="NOT_ANNOTATED_CDS"/>
    <property type="molecule type" value="Genomic_DNA"/>
</dbReference>
<gene>
    <name evidence="8" type="ORF">IscW_ISCW013889</name>
</gene>
<dbReference type="InParanoid" id="B7QME2"/>
<evidence type="ECO:0000256" key="4">
    <source>
        <dbReference type="ARBA" id="ARBA00022989"/>
    </source>
</evidence>
<dbReference type="VEuPathDB" id="VectorBase:ISCW013889"/>